<name>A0A918EEH3_9PSEU</name>
<evidence type="ECO:0000313" key="2">
    <source>
        <dbReference type="Proteomes" id="UP000639606"/>
    </source>
</evidence>
<reference evidence="1" key="1">
    <citation type="journal article" date="2014" name="Int. J. Syst. Evol. Microbiol.">
        <title>Complete genome sequence of Corynebacterium casei LMG S-19264T (=DSM 44701T), isolated from a smear-ripened cheese.</title>
        <authorList>
            <consortium name="US DOE Joint Genome Institute (JGI-PGF)"/>
            <person name="Walter F."/>
            <person name="Albersmeier A."/>
            <person name="Kalinowski J."/>
            <person name="Ruckert C."/>
        </authorList>
    </citation>
    <scope>NUCLEOTIDE SEQUENCE</scope>
    <source>
        <strain evidence="1">JCM 3313</strain>
    </source>
</reference>
<proteinExistence type="predicted"/>
<gene>
    <name evidence="1" type="ORF">GCM10010185_43110</name>
</gene>
<organism evidence="1 2">
    <name type="scientific">Saccharothrix coeruleofusca</name>
    <dbReference type="NCBI Taxonomy" id="33919"/>
    <lineage>
        <taxon>Bacteria</taxon>
        <taxon>Bacillati</taxon>
        <taxon>Actinomycetota</taxon>
        <taxon>Actinomycetes</taxon>
        <taxon>Pseudonocardiales</taxon>
        <taxon>Pseudonocardiaceae</taxon>
        <taxon>Saccharothrix</taxon>
    </lineage>
</organism>
<evidence type="ECO:0000313" key="1">
    <source>
        <dbReference type="EMBL" id="GGP65909.1"/>
    </source>
</evidence>
<accession>A0A918EEH3</accession>
<dbReference type="Proteomes" id="UP000639606">
    <property type="component" value="Unassembled WGS sequence"/>
</dbReference>
<keyword evidence="2" id="KW-1185">Reference proteome</keyword>
<dbReference type="RefSeq" id="WP_189225106.1">
    <property type="nucleotide sequence ID" value="NZ_BMRG01000009.1"/>
</dbReference>
<comment type="caution">
    <text evidence="1">The sequence shown here is derived from an EMBL/GenBank/DDBJ whole genome shotgun (WGS) entry which is preliminary data.</text>
</comment>
<reference evidence="1" key="2">
    <citation type="submission" date="2020-09" db="EMBL/GenBank/DDBJ databases">
        <authorList>
            <person name="Sun Q."/>
            <person name="Ohkuma M."/>
        </authorList>
    </citation>
    <scope>NUCLEOTIDE SEQUENCE</scope>
    <source>
        <strain evidence="1">JCM 3313</strain>
    </source>
</reference>
<dbReference type="EMBL" id="BMRG01000009">
    <property type="protein sequence ID" value="GGP65909.1"/>
    <property type="molecule type" value="Genomic_DNA"/>
</dbReference>
<protein>
    <submittedName>
        <fullName evidence="1">Uncharacterized protein</fullName>
    </submittedName>
</protein>
<dbReference type="AlphaFoldDB" id="A0A918EEH3"/>
<sequence length="59" mass="6205">MARFSLLAVAVLATLDISSPRHLTGIGSPALSRVTATRTRFASHAVPHPDPPAASTEQR</sequence>